<feature type="compositionally biased region" description="Basic residues" evidence="7">
    <location>
        <begin position="74"/>
        <end position="83"/>
    </location>
</feature>
<name>A0ABY8UIZ0_TETOB</name>
<feature type="region of interest" description="Disordered" evidence="7">
    <location>
        <begin position="62"/>
        <end position="83"/>
    </location>
</feature>
<keyword evidence="4" id="KW-0496">Mitochondrion</keyword>
<dbReference type="Pfam" id="PF08293">
    <property type="entry name" value="MRP-S33"/>
    <property type="match status" value="1"/>
</dbReference>
<dbReference type="InterPro" id="IPR013219">
    <property type="entry name" value="Ribosomal_mS33"/>
</dbReference>
<evidence type="ECO:0000256" key="4">
    <source>
        <dbReference type="ARBA" id="ARBA00023128"/>
    </source>
</evidence>
<accession>A0ABY8UIZ0</accession>
<dbReference type="Proteomes" id="UP001244341">
    <property type="component" value="Chromosome 11b"/>
</dbReference>
<evidence type="ECO:0000313" key="9">
    <source>
        <dbReference type="Proteomes" id="UP001244341"/>
    </source>
</evidence>
<evidence type="ECO:0000256" key="2">
    <source>
        <dbReference type="ARBA" id="ARBA00008970"/>
    </source>
</evidence>
<evidence type="ECO:0000256" key="1">
    <source>
        <dbReference type="ARBA" id="ARBA00004173"/>
    </source>
</evidence>
<comment type="subcellular location">
    <subcellularLocation>
        <location evidence="1">Mitochondrion</location>
    </subcellularLocation>
</comment>
<evidence type="ECO:0000256" key="6">
    <source>
        <dbReference type="ARBA" id="ARBA00035132"/>
    </source>
</evidence>
<comment type="similarity">
    <text evidence="2">Belongs to the mitochondrion-specific ribosomal protein mS33 family.</text>
</comment>
<sequence length="83" mass="9375">MQQIRARIFEQHIGDGRRSGRAVLLRPLKGRHIASWYFTLTGPQLPMLEDDIEEERLLKVQLARATGSGPPKKGQGKRAGKKK</sequence>
<dbReference type="EMBL" id="CP126218">
    <property type="protein sequence ID" value="WIA20146.1"/>
    <property type="molecule type" value="Genomic_DNA"/>
</dbReference>
<reference evidence="8 9" key="1">
    <citation type="submission" date="2023-05" db="EMBL/GenBank/DDBJ databases">
        <title>A 100% complete, gapless, phased diploid assembly of the Scenedesmus obliquus UTEX 3031 genome.</title>
        <authorList>
            <person name="Biondi T.C."/>
            <person name="Hanschen E.R."/>
            <person name="Kwon T."/>
            <person name="Eng W."/>
            <person name="Kruse C.P.S."/>
            <person name="Koehler S.I."/>
            <person name="Kunde Y."/>
            <person name="Gleasner C.D."/>
            <person name="You Mak K.T."/>
            <person name="Polle J."/>
            <person name="Hovde B.T."/>
            <person name="Starkenburg S.R."/>
        </authorList>
    </citation>
    <scope>NUCLEOTIDE SEQUENCE [LARGE SCALE GENOMIC DNA]</scope>
    <source>
        <strain evidence="8 9">DOE0152z</strain>
    </source>
</reference>
<protein>
    <recommendedName>
        <fullName evidence="6">Small ribosomal subunit protein mS33</fullName>
    </recommendedName>
</protein>
<dbReference type="PANTHER" id="PTHR13362">
    <property type="entry name" value="MITOCHONDRIAL RIBOSOMAL PROTEIN S33"/>
    <property type="match status" value="1"/>
</dbReference>
<proteinExistence type="inferred from homology"/>
<evidence type="ECO:0000313" key="8">
    <source>
        <dbReference type="EMBL" id="WIA20146.1"/>
    </source>
</evidence>
<evidence type="ECO:0000256" key="7">
    <source>
        <dbReference type="SAM" id="MobiDB-lite"/>
    </source>
</evidence>
<evidence type="ECO:0000256" key="5">
    <source>
        <dbReference type="ARBA" id="ARBA00023274"/>
    </source>
</evidence>
<keyword evidence="3" id="KW-0689">Ribosomal protein</keyword>
<dbReference type="PANTHER" id="PTHR13362:SF2">
    <property type="entry name" value="SMALL RIBOSOMAL SUBUNIT PROTEIN MS33"/>
    <property type="match status" value="1"/>
</dbReference>
<keyword evidence="5" id="KW-0687">Ribonucleoprotein</keyword>
<organism evidence="8 9">
    <name type="scientific">Tetradesmus obliquus</name>
    <name type="common">Green alga</name>
    <name type="synonym">Acutodesmus obliquus</name>
    <dbReference type="NCBI Taxonomy" id="3088"/>
    <lineage>
        <taxon>Eukaryota</taxon>
        <taxon>Viridiplantae</taxon>
        <taxon>Chlorophyta</taxon>
        <taxon>core chlorophytes</taxon>
        <taxon>Chlorophyceae</taxon>
        <taxon>CS clade</taxon>
        <taxon>Sphaeropleales</taxon>
        <taxon>Scenedesmaceae</taxon>
        <taxon>Tetradesmus</taxon>
    </lineage>
</organism>
<keyword evidence="9" id="KW-1185">Reference proteome</keyword>
<gene>
    <name evidence="8" type="ORF">OEZ85_005996</name>
</gene>
<evidence type="ECO:0000256" key="3">
    <source>
        <dbReference type="ARBA" id="ARBA00022980"/>
    </source>
</evidence>